<evidence type="ECO:0000259" key="5">
    <source>
        <dbReference type="PROSITE" id="PS50931"/>
    </source>
</evidence>
<dbReference type="InterPro" id="IPR000847">
    <property type="entry name" value="LysR_HTH_N"/>
</dbReference>
<dbReference type="GO" id="GO:0003700">
    <property type="term" value="F:DNA-binding transcription factor activity"/>
    <property type="evidence" value="ECO:0007669"/>
    <property type="project" value="InterPro"/>
</dbReference>
<dbReference type="InterPro" id="IPR050389">
    <property type="entry name" value="LysR-type_TF"/>
</dbReference>
<name>A0A1G8HEZ7_9BURK</name>
<gene>
    <name evidence="6" type="ORF">SAMN05216466_116123</name>
</gene>
<dbReference type="PANTHER" id="PTHR30118">
    <property type="entry name" value="HTH-TYPE TRANSCRIPTIONAL REGULATOR LEUO-RELATED"/>
    <property type="match status" value="1"/>
</dbReference>
<accession>A0A1G8HEZ7</accession>
<dbReference type="Proteomes" id="UP000199706">
    <property type="component" value="Unassembled WGS sequence"/>
</dbReference>
<dbReference type="AlphaFoldDB" id="A0A1G8HEZ7"/>
<evidence type="ECO:0000256" key="2">
    <source>
        <dbReference type="ARBA" id="ARBA00023015"/>
    </source>
</evidence>
<dbReference type="PROSITE" id="PS50931">
    <property type="entry name" value="HTH_LYSR"/>
    <property type="match status" value="1"/>
</dbReference>
<dbReference type="RefSeq" id="WP_143016681.1">
    <property type="nucleotide sequence ID" value="NZ_FNCJ01000016.1"/>
</dbReference>
<keyword evidence="3" id="KW-0238">DNA-binding</keyword>
<keyword evidence="2" id="KW-0805">Transcription regulation</keyword>
<dbReference type="OrthoDB" id="8717159at2"/>
<comment type="similarity">
    <text evidence="1">Belongs to the LysR transcriptional regulatory family.</text>
</comment>
<evidence type="ECO:0000313" key="7">
    <source>
        <dbReference type="Proteomes" id="UP000199706"/>
    </source>
</evidence>
<evidence type="ECO:0000256" key="1">
    <source>
        <dbReference type="ARBA" id="ARBA00009437"/>
    </source>
</evidence>
<dbReference type="PANTHER" id="PTHR30118:SF15">
    <property type="entry name" value="TRANSCRIPTIONAL REGULATORY PROTEIN"/>
    <property type="match status" value="1"/>
</dbReference>
<evidence type="ECO:0000256" key="3">
    <source>
        <dbReference type="ARBA" id="ARBA00023125"/>
    </source>
</evidence>
<protein>
    <recommendedName>
        <fullName evidence="5">HTH lysR-type domain-containing protein</fullName>
    </recommendedName>
</protein>
<sequence length="100" mass="11207">MAPLSEHMATRDLNLLLALDVLLHESSVAAAAERLNLSRSAMSRVTDLVAHVAERQTERAREGIFTFALPVSTEPVVVAQIWHPRSERDPAHRWLRSCVK</sequence>
<evidence type="ECO:0000313" key="6">
    <source>
        <dbReference type="EMBL" id="SDI05202.1"/>
    </source>
</evidence>
<evidence type="ECO:0000256" key="4">
    <source>
        <dbReference type="ARBA" id="ARBA00023163"/>
    </source>
</evidence>
<keyword evidence="4" id="KW-0804">Transcription</keyword>
<proteinExistence type="inferred from homology"/>
<reference evidence="6 7" key="1">
    <citation type="submission" date="2016-10" db="EMBL/GenBank/DDBJ databases">
        <authorList>
            <person name="de Groot N.N."/>
        </authorList>
    </citation>
    <scope>NUCLEOTIDE SEQUENCE [LARGE SCALE GENOMIC DNA]</scope>
    <source>
        <strain evidence="6 7">LMG 2247</strain>
    </source>
</reference>
<dbReference type="GO" id="GO:0003677">
    <property type="term" value="F:DNA binding"/>
    <property type="evidence" value="ECO:0007669"/>
    <property type="project" value="UniProtKB-KW"/>
</dbReference>
<organism evidence="6 7">
    <name type="scientific">Paraburkholderia phenazinium</name>
    <dbReference type="NCBI Taxonomy" id="60549"/>
    <lineage>
        <taxon>Bacteria</taxon>
        <taxon>Pseudomonadati</taxon>
        <taxon>Pseudomonadota</taxon>
        <taxon>Betaproteobacteria</taxon>
        <taxon>Burkholderiales</taxon>
        <taxon>Burkholderiaceae</taxon>
        <taxon>Paraburkholderia</taxon>
    </lineage>
</organism>
<dbReference type="Gene3D" id="3.40.190.10">
    <property type="entry name" value="Periplasmic binding protein-like II"/>
    <property type="match status" value="2"/>
</dbReference>
<feature type="domain" description="HTH lysR-type" evidence="5">
    <location>
        <begin position="11"/>
        <end position="44"/>
    </location>
</feature>
<dbReference type="EMBL" id="FNCJ01000016">
    <property type="protein sequence ID" value="SDI05202.1"/>
    <property type="molecule type" value="Genomic_DNA"/>
</dbReference>